<proteinExistence type="inferred from homology"/>
<dbReference type="InterPro" id="IPR035439">
    <property type="entry name" value="UPF0145_dom_sf"/>
</dbReference>
<organism evidence="2 3">
    <name type="scientific">Leptothoe kymatousa TAU-MAC 1615</name>
    <dbReference type="NCBI Taxonomy" id="2364775"/>
    <lineage>
        <taxon>Bacteria</taxon>
        <taxon>Bacillati</taxon>
        <taxon>Cyanobacteriota</taxon>
        <taxon>Cyanophyceae</taxon>
        <taxon>Nodosilineales</taxon>
        <taxon>Cymatolegaceae</taxon>
        <taxon>Leptothoe</taxon>
        <taxon>Leptothoe kymatousa</taxon>
    </lineage>
</organism>
<evidence type="ECO:0000313" key="2">
    <source>
        <dbReference type="EMBL" id="MBT9313028.1"/>
    </source>
</evidence>
<keyword evidence="3" id="KW-1185">Reference proteome</keyword>
<dbReference type="PANTHER" id="PTHR34068:SF2">
    <property type="entry name" value="UPF0145 PROTEIN SCO3412"/>
    <property type="match status" value="1"/>
</dbReference>
<comment type="caution">
    <text evidence="2">The sequence shown here is derived from an EMBL/GenBank/DDBJ whole genome shotgun (WGS) entry which is preliminary data.</text>
</comment>
<evidence type="ECO:0000313" key="3">
    <source>
        <dbReference type="Proteomes" id="UP001196661"/>
    </source>
</evidence>
<dbReference type="SUPFAM" id="SSF117782">
    <property type="entry name" value="YbjQ-like"/>
    <property type="match status" value="1"/>
</dbReference>
<dbReference type="Pfam" id="PF01906">
    <property type="entry name" value="YbjQ_1"/>
    <property type="match status" value="1"/>
</dbReference>
<dbReference type="EMBL" id="JADOER010000011">
    <property type="protein sequence ID" value="MBT9313028.1"/>
    <property type="molecule type" value="Genomic_DNA"/>
</dbReference>
<sequence>MIELITFLILVGVGYFIGNRREQKHYEDIKRREKQTLHIPIMSWGAKQDLPYAHEAEMFVGSVVVANDYFKTISASLRNLVGGRVTVYETLIDRGRREAMLRMKESAIEWGASQVLNVRFETANIAGQSQNGGTGAVEIMVYGTGIR</sequence>
<dbReference type="Proteomes" id="UP001196661">
    <property type="component" value="Unassembled WGS sequence"/>
</dbReference>
<name>A0ABS5Y5D6_9CYAN</name>
<dbReference type="Gene3D" id="3.30.110.70">
    <property type="entry name" value="Hypothetical protein apc22750. Chain B"/>
    <property type="match status" value="1"/>
</dbReference>
<dbReference type="RefSeq" id="WP_215618920.1">
    <property type="nucleotide sequence ID" value="NZ_JADOER010000011.1"/>
</dbReference>
<dbReference type="InterPro" id="IPR002765">
    <property type="entry name" value="UPF0145_YbjQ-like"/>
</dbReference>
<comment type="similarity">
    <text evidence="1">Belongs to the UPF0145 family.</text>
</comment>
<evidence type="ECO:0000256" key="1">
    <source>
        <dbReference type="ARBA" id="ARBA00010751"/>
    </source>
</evidence>
<accession>A0ABS5Y5D6</accession>
<reference evidence="2 3" key="1">
    <citation type="journal article" date="2021" name="Mar. Drugs">
        <title>Genome Reduction and Secondary Metabolism of the Marine Sponge-Associated Cyanobacterium Leptothoe.</title>
        <authorList>
            <person name="Konstantinou D."/>
            <person name="Popin R.V."/>
            <person name="Fewer D.P."/>
            <person name="Sivonen K."/>
            <person name="Gkelis S."/>
        </authorList>
    </citation>
    <scope>NUCLEOTIDE SEQUENCE [LARGE SCALE GENOMIC DNA]</scope>
    <source>
        <strain evidence="2 3">TAU-MAC 1615</strain>
    </source>
</reference>
<gene>
    <name evidence="2" type="ORF">IXB28_12480</name>
</gene>
<protein>
    <submittedName>
        <fullName evidence="2">Heavy metal-binding domain-containing protein</fullName>
    </submittedName>
</protein>
<dbReference type="PANTHER" id="PTHR34068">
    <property type="entry name" value="UPF0145 PROTEIN YBJQ"/>
    <property type="match status" value="1"/>
</dbReference>